<organism evidence="5 6">
    <name type="scientific">Dichanthelium oligosanthes</name>
    <dbReference type="NCBI Taxonomy" id="888268"/>
    <lineage>
        <taxon>Eukaryota</taxon>
        <taxon>Viridiplantae</taxon>
        <taxon>Streptophyta</taxon>
        <taxon>Embryophyta</taxon>
        <taxon>Tracheophyta</taxon>
        <taxon>Spermatophyta</taxon>
        <taxon>Magnoliopsida</taxon>
        <taxon>Liliopsida</taxon>
        <taxon>Poales</taxon>
        <taxon>Poaceae</taxon>
        <taxon>PACMAD clade</taxon>
        <taxon>Panicoideae</taxon>
        <taxon>Panicodae</taxon>
        <taxon>Paniceae</taxon>
        <taxon>Dichantheliinae</taxon>
        <taxon>Dichanthelium</taxon>
    </lineage>
</organism>
<feature type="compositionally biased region" description="Low complexity" evidence="2">
    <location>
        <begin position="62"/>
        <end position="71"/>
    </location>
</feature>
<dbReference type="PROSITE" id="PS50005">
    <property type="entry name" value="TPR"/>
    <property type="match status" value="1"/>
</dbReference>
<evidence type="ECO:0000256" key="3">
    <source>
        <dbReference type="SAM" id="Phobius"/>
    </source>
</evidence>
<evidence type="ECO:0000259" key="4">
    <source>
        <dbReference type="Pfam" id="PF13877"/>
    </source>
</evidence>
<proteinExistence type="predicted"/>
<dbReference type="Pfam" id="PF13877">
    <property type="entry name" value="RPAP3_C"/>
    <property type="match status" value="1"/>
</dbReference>
<dbReference type="Proteomes" id="UP000095767">
    <property type="component" value="Unassembled WGS sequence"/>
</dbReference>
<dbReference type="AlphaFoldDB" id="A0A1E5V4F3"/>
<protein>
    <recommendedName>
        <fullName evidence="4">RNA-polymerase II-associated protein 3-like C-terminal domain-containing protein</fullName>
    </recommendedName>
</protein>
<dbReference type="PANTHER" id="PTHR47329:SF1">
    <property type="entry name" value="OS05G0129900 PROTEIN"/>
    <property type="match status" value="1"/>
</dbReference>
<name>A0A1E5V4F3_9POAL</name>
<evidence type="ECO:0000256" key="1">
    <source>
        <dbReference type="PROSITE-ProRule" id="PRU00339"/>
    </source>
</evidence>
<dbReference type="Gene3D" id="1.25.40.10">
    <property type="entry name" value="Tetratricopeptide repeat domain"/>
    <property type="match status" value="1"/>
</dbReference>
<dbReference type="OrthoDB" id="629492at2759"/>
<dbReference type="PANTHER" id="PTHR47329">
    <property type="entry name" value="OS05G0129900 PROTEIN"/>
    <property type="match status" value="1"/>
</dbReference>
<comment type="caution">
    <text evidence="5">The sequence shown here is derived from an EMBL/GenBank/DDBJ whole genome shotgun (WGS) entry which is preliminary data.</text>
</comment>
<gene>
    <name evidence="5" type="ORF">BAE44_0019112</name>
</gene>
<accession>A0A1E5V4F3</accession>
<dbReference type="STRING" id="888268.A0A1E5V4F3"/>
<evidence type="ECO:0000313" key="5">
    <source>
        <dbReference type="EMBL" id="OEL19865.1"/>
    </source>
</evidence>
<feature type="domain" description="RNA-polymerase II-associated protein 3-like C-terminal" evidence="4">
    <location>
        <begin position="440"/>
        <end position="556"/>
    </location>
</feature>
<dbReference type="InterPro" id="IPR019734">
    <property type="entry name" value="TPR_rpt"/>
</dbReference>
<dbReference type="InterPro" id="IPR025986">
    <property type="entry name" value="RPAP3-like_C"/>
</dbReference>
<feature type="compositionally biased region" description="Pro residues" evidence="2">
    <location>
        <begin position="44"/>
        <end position="61"/>
    </location>
</feature>
<keyword evidence="3" id="KW-1133">Transmembrane helix</keyword>
<dbReference type="SUPFAM" id="SSF48452">
    <property type="entry name" value="TPR-like"/>
    <property type="match status" value="1"/>
</dbReference>
<keyword evidence="3" id="KW-0472">Membrane</keyword>
<sequence length="600" mass="67082">MRTLSASVSPLCSCWCSPRNARWSSAGVPPSSELLRTLNSITTTPPPPPSSSSSRPPPFGIGPPARRGRASAARPLGDYFCNLTLKEYNRRSNGASGTSTGSFGGGYKYSNYLNNEPMPDAASEKEQGNEYFKQKKFAEAIECYSRSIGLSPTAVAFANRAMSYLKLRRQVILRLYSFTSAYANYSFVVLLLQSYIMDTKFFRFKEAEDDCTEALNLDDRYIKAYSRRITARKELGKLKEAMDDAEFAISLEPNNPELRKQYSEIKSLHMELFGGTTMWMISAEIIYVLPPSRTLMGLIILQKLAKKTPVPAKRAVSEFDKPADKKDITSHPPAISQKDSFMEVDLPIRAAVEIRESAGGRAKGGSGVEINENVMQVFIFTTFLTMIIAKVSVLILVEVMPWQQSRDANQKPGPEASIQELASRAASRYMASTVKSVKIPKTAYDFEVSWRALSDDTAQQIQLLKVYFQPFLFYRTIAYEILLCNFLPMFCKQSIPPASLPETFKNALSAPFLIDIVNCSASIFREDAALAVSILENLAKVPRFDLIIMCLSSMHKSELRKIWDQVFLAEKSSADQVEALRQLRGKYIQGGCQDYMFISS</sequence>
<keyword evidence="6" id="KW-1185">Reference proteome</keyword>
<feature type="region of interest" description="Disordered" evidence="2">
    <location>
        <begin position="38"/>
        <end position="71"/>
    </location>
</feature>
<keyword evidence="1" id="KW-0802">TPR repeat</keyword>
<dbReference type="EMBL" id="LWDX02052349">
    <property type="protein sequence ID" value="OEL19865.1"/>
    <property type="molecule type" value="Genomic_DNA"/>
</dbReference>
<evidence type="ECO:0000313" key="6">
    <source>
        <dbReference type="Proteomes" id="UP000095767"/>
    </source>
</evidence>
<dbReference type="InterPro" id="IPR011990">
    <property type="entry name" value="TPR-like_helical_dom_sf"/>
</dbReference>
<feature type="transmembrane region" description="Helical" evidence="3">
    <location>
        <begin position="175"/>
        <end position="196"/>
    </location>
</feature>
<reference evidence="5 6" key="1">
    <citation type="submission" date="2016-09" db="EMBL/GenBank/DDBJ databases">
        <title>The draft genome of Dichanthelium oligosanthes: A C3 panicoid grass species.</title>
        <authorList>
            <person name="Studer A.J."/>
            <person name="Schnable J.C."/>
            <person name="Brutnell T.P."/>
        </authorList>
    </citation>
    <scope>NUCLEOTIDE SEQUENCE [LARGE SCALE GENOMIC DNA]</scope>
    <source>
        <strain evidence="6">cv. Kellogg 1175</strain>
        <tissue evidence="5">Leaf</tissue>
    </source>
</reference>
<dbReference type="SMART" id="SM00028">
    <property type="entry name" value="TPR"/>
    <property type="match status" value="2"/>
</dbReference>
<keyword evidence="3" id="KW-0812">Transmembrane</keyword>
<evidence type="ECO:0000256" key="2">
    <source>
        <dbReference type="SAM" id="MobiDB-lite"/>
    </source>
</evidence>
<feature type="repeat" description="TPR" evidence="1">
    <location>
        <begin position="121"/>
        <end position="154"/>
    </location>
</feature>